<dbReference type="EMBL" id="MZGV01000087">
    <property type="protein sequence ID" value="OPJ57373.1"/>
    <property type="molecule type" value="Genomic_DNA"/>
</dbReference>
<keyword evidence="1" id="KW-0812">Transmembrane</keyword>
<organism evidence="2 3">
    <name type="scientific">Clostridium oryzae</name>
    <dbReference type="NCBI Taxonomy" id="1450648"/>
    <lineage>
        <taxon>Bacteria</taxon>
        <taxon>Bacillati</taxon>
        <taxon>Bacillota</taxon>
        <taxon>Clostridia</taxon>
        <taxon>Eubacteriales</taxon>
        <taxon>Clostridiaceae</taxon>
        <taxon>Clostridium</taxon>
    </lineage>
</organism>
<keyword evidence="3" id="KW-1185">Reference proteome</keyword>
<keyword evidence="2" id="KW-0813">Transport</keyword>
<name>A0A1V4IBR6_9CLOT</name>
<reference evidence="2 3" key="1">
    <citation type="submission" date="2017-03" db="EMBL/GenBank/DDBJ databases">
        <title>Genome sequence of Clostridium oryzae DSM 28571.</title>
        <authorList>
            <person name="Poehlein A."/>
            <person name="Daniel R."/>
        </authorList>
    </citation>
    <scope>NUCLEOTIDE SEQUENCE [LARGE SCALE GENOMIC DNA]</scope>
    <source>
        <strain evidence="2 3">DSM 28571</strain>
    </source>
</reference>
<accession>A0A1V4IBR6</accession>
<dbReference type="STRING" id="1450648.CLORY_41500"/>
<protein>
    <submittedName>
        <fullName evidence="2">Putative multiple-sugar transport system permease YteP</fullName>
    </submittedName>
</protein>
<sequence>MVQVNRNAMSNNTFKSRVKKDFKRNKELYLLVLPVVIFYLLFCYKPMYGVIIAFKNFNPSQGILGSQWVGLKYFKVFF</sequence>
<keyword evidence="1" id="KW-1133">Transmembrane helix</keyword>
<evidence type="ECO:0000313" key="2">
    <source>
        <dbReference type="EMBL" id="OPJ57373.1"/>
    </source>
</evidence>
<proteinExistence type="predicted"/>
<dbReference type="Proteomes" id="UP000190080">
    <property type="component" value="Unassembled WGS sequence"/>
</dbReference>
<gene>
    <name evidence="2" type="primary">yteP_23</name>
    <name evidence="2" type="ORF">CLORY_41500</name>
</gene>
<keyword evidence="1" id="KW-0472">Membrane</keyword>
<feature type="transmembrane region" description="Helical" evidence="1">
    <location>
        <begin position="28"/>
        <end position="54"/>
    </location>
</feature>
<evidence type="ECO:0000313" key="3">
    <source>
        <dbReference type="Proteomes" id="UP000190080"/>
    </source>
</evidence>
<evidence type="ECO:0000256" key="1">
    <source>
        <dbReference type="SAM" id="Phobius"/>
    </source>
</evidence>
<comment type="caution">
    <text evidence="2">The sequence shown here is derived from an EMBL/GenBank/DDBJ whole genome shotgun (WGS) entry which is preliminary data.</text>
</comment>
<keyword evidence="2" id="KW-0762">Sugar transport</keyword>
<dbReference type="AlphaFoldDB" id="A0A1V4IBR6"/>